<accession>A0ABN1IU57</accession>
<keyword evidence="1" id="KW-0732">Signal</keyword>
<evidence type="ECO:0000313" key="2">
    <source>
        <dbReference type="EMBL" id="GAA0721016.1"/>
    </source>
</evidence>
<organism evidence="2 3">
    <name type="scientific">Dokdonella soli</name>
    <dbReference type="NCBI Taxonomy" id="529810"/>
    <lineage>
        <taxon>Bacteria</taxon>
        <taxon>Pseudomonadati</taxon>
        <taxon>Pseudomonadota</taxon>
        <taxon>Gammaproteobacteria</taxon>
        <taxon>Lysobacterales</taxon>
        <taxon>Rhodanobacteraceae</taxon>
        <taxon>Dokdonella</taxon>
    </lineage>
</organism>
<proteinExistence type="predicted"/>
<feature type="signal peptide" evidence="1">
    <location>
        <begin position="1"/>
        <end position="23"/>
    </location>
</feature>
<sequence>MRIHALKWAAAAVLLMIGISAHAQTWSSPIQLHNGDAYGGYTCAAPWEMLYMDDGYFPIYTPSNVYTINQIAVQRPHQPPPQLVPFQINMTPYGADLALWVCQSRSGNIVRGCVDVSDNYGIGVSEHVTVPAQWGWYYVIVTGNTGQQYPMCGQYFLTAVEGY</sequence>
<dbReference type="Proteomes" id="UP001501523">
    <property type="component" value="Unassembled WGS sequence"/>
</dbReference>
<feature type="chain" id="PRO_5045863935" evidence="1">
    <location>
        <begin position="24"/>
        <end position="163"/>
    </location>
</feature>
<protein>
    <submittedName>
        <fullName evidence="2">Uncharacterized protein</fullName>
    </submittedName>
</protein>
<reference evidence="2 3" key="1">
    <citation type="journal article" date="2019" name="Int. J. Syst. Evol. Microbiol.">
        <title>The Global Catalogue of Microorganisms (GCM) 10K type strain sequencing project: providing services to taxonomists for standard genome sequencing and annotation.</title>
        <authorList>
            <consortium name="The Broad Institute Genomics Platform"/>
            <consortium name="The Broad Institute Genome Sequencing Center for Infectious Disease"/>
            <person name="Wu L."/>
            <person name="Ma J."/>
        </authorList>
    </citation>
    <scope>NUCLEOTIDE SEQUENCE [LARGE SCALE GENOMIC DNA]</scope>
    <source>
        <strain evidence="2 3">JCM 15421</strain>
    </source>
</reference>
<keyword evidence="3" id="KW-1185">Reference proteome</keyword>
<gene>
    <name evidence="2" type="ORF">GCM10009105_30980</name>
</gene>
<dbReference type="RefSeq" id="WP_343792751.1">
    <property type="nucleotide sequence ID" value="NZ_BAAAEU010000024.1"/>
</dbReference>
<comment type="caution">
    <text evidence="2">The sequence shown here is derived from an EMBL/GenBank/DDBJ whole genome shotgun (WGS) entry which is preliminary data.</text>
</comment>
<evidence type="ECO:0000313" key="3">
    <source>
        <dbReference type="Proteomes" id="UP001501523"/>
    </source>
</evidence>
<name>A0ABN1IU57_9GAMM</name>
<evidence type="ECO:0000256" key="1">
    <source>
        <dbReference type="SAM" id="SignalP"/>
    </source>
</evidence>
<dbReference type="EMBL" id="BAAAEU010000024">
    <property type="protein sequence ID" value="GAA0721016.1"/>
    <property type="molecule type" value="Genomic_DNA"/>
</dbReference>